<accession>A0A1I7J980</accession>
<dbReference type="Proteomes" id="UP000183656">
    <property type="component" value="Unassembled WGS sequence"/>
</dbReference>
<dbReference type="InterPro" id="IPR008767">
    <property type="entry name" value="Phage_SPP1_head-tail_adaptor"/>
</dbReference>
<dbReference type="Gene3D" id="2.40.10.270">
    <property type="entry name" value="Bacteriophage SPP1 head-tail adaptor protein"/>
    <property type="match status" value="1"/>
</dbReference>
<sequence length="113" mass="12206">MLQAGKLTQRITLQAPVVARGRSGGQSKTWTDAATDVPAAVRNLSGNERRASSSAGGEVAQARAEFTLRWRPGITAQMRVLYGGAIYNIVHVNDFMARREFLILTCDTGLNDG</sequence>
<dbReference type="STRING" id="343013.SAMN04489707_102355"/>
<keyword evidence="2" id="KW-1185">Reference proteome</keyword>
<dbReference type="RefSeq" id="WP_054256440.1">
    <property type="nucleotide sequence ID" value="NZ_CYIG01000018.1"/>
</dbReference>
<dbReference type="EMBL" id="FPBX01000023">
    <property type="protein sequence ID" value="SFU81694.1"/>
    <property type="molecule type" value="Genomic_DNA"/>
</dbReference>
<dbReference type="OrthoDB" id="5460234at2"/>
<dbReference type="InterPro" id="IPR038666">
    <property type="entry name" value="SSP1_head-tail_sf"/>
</dbReference>
<gene>
    <name evidence="1" type="ORF">SAMN04489707_102355</name>
</gene>
<organism evidence="1 2">
    <name type="scientific">Paenacidovorax caeni</name>
    <dbReference type="NCBI Taxonomy" id="343013"/>
    <lineage>
        <taxon>Bacteria</taxon>
        <taxon>Pseudomonadati</taxon>
        <taxon>Pseudomonadota</taxon>
        <taxon>Betaproteobacteria</taxon>
        <taxon>Burkholderiales</taxon>
        <taxon>Comamonadaceae</taxon>
        <taxon>Paenacidovorax</taxon>
    </lineage>
</organism>
<dbReference type="AlphaFoldDB" id="A0A1I7J980"/>
<dbReference type="NCBIfam" id="TIGR01563">
    <property type="entry name" value="gp16_SPP1"/>
    <property type="match status" value="1"/>
</dbReference>
<evidence type="ECO:0000313" key="2">
    <source>
        <dbReference type="Proteomes" id="UP000183656"/>
    </source>
</evidence>
<dbReference type="Pfam" id="PF05521">
    <property type="entry name" value="Phage_HCP"/>
    <property type="match status" value="1"/>
</dbReference>
<evidence type="ECO:0000313" key="1">
    <source>
        <dbReference type="EMBL" id="SFU81694.1"/>
    </source>
</evidence>
<reference evidence="1 2" key="1">
    <citation type="submission" date="2016-10" db="EMBL/GenBank/DDBJ databases">
        <authorList>
            <person name="de Groot N.N."/>
        </authorList>
    </citation>
    <scope>NUCLEOTIDE SEQUENCE [LARGE SCALE GENOMIC DNA]</scope>
    <source>
        <strain evidence="1 2">R-24608</strain>
    </source>
</reference>
<protein>
    <submittedName>
        <fullName evidence="1">Phage head-tail adaptor, putative, SPP1 family</fullName>
    </submittedName>
</protein>
<name>A0A1I7J980_9BURK</name>
<proteinExistence type="predicted"/>